<dbReference type="GO" id="GO:0006355">
    <property type="term" value="P:regulation of DNA-templated transcription"/>
    <property type="evidence" value="ECO:0007669"/>
    <property type="project" value="UniProtKB-UniRule"/>
</dbReference>
<dbReference type="InterPro" id="IPR049083">
    <property type="entry name" value="TACO1_YebC_N"/>
</dbReference>
<organism evidence="9 10">
    <name type="scientific">Ferroacidibacillus organovorans</name>
    <dbReference type="NCBI Taxonomy" id="1765683"/>
    <lineage>
        <taxon>Bacteria</taxon>
        <taxon>Bacillati</taxon>
        <taxon>Bacillota</taxon>
        <taxon>Bacilli</taxon>
        <taxon>Bacillales</taxon>
        <taxon>Alicyclobacillaceae</taxon>
        <taxon>Ferroacidibacillus</taxon>
    </lineage>
</organism>
<dbReference type="Gene3D" id="3.30.70.980">
    <property type="match status" value="2"/>
</dbReference>
<dbReference type="InterPro" id="IPR017856">
    <property type="entry name" value="Integrase-like_N"/>
</dbReference>
<evidence type="ECO:0000256" key="6">
    <source>
        <dbReference type="HAMAP-Rule" id="MF_00693"/>
    </source>
</evidence>
<keyword evidence="2 6" id="KW-0963">Cytoplasm</keyword>
<dbReference type="HAMAP" id="MF_00693">
    <property type="entry name" value="Transcrip_reg_TACO1"/>
    <property type="match status" value="1"/>
</dbReference>
<dbReference type="GO" id="GO:0003677">
    <property type="term" value="F:DNA binding"/>
    <property type="evidence" value="ECO:0007669"/>
    <property type="project" value="UniProtKB-UniRule"/>
</dbReference>
<keyword evidence="3 6" id="KW-0805">Transcription regulation</keyword>
<dbReference type="InterPro" id="IPR029072">
    <property type="entry name" value="YebC-like"/>
</dbReference>
<comment type="similarity">
    <text evidence="1 6">Belongs to the TACO1 family.</text>
</comment>
<dbReference type="Gene3D" id="1.10.10.200">
    <property type="match status" value="1"/>
</dbReference>
<evidence type="ECO:0000256" key="4">
    <source>
        <dbReference type="ARBA" id="ARBA00023125"/>
    </source>
</evidence>
<dbReference type="EMBL" id="LPVJ01000070">
    <property type="protein sequence ID" value="KUO94846.1"/>
    <property type="molecule type" value="Genomic_DNA"/>
</dbReference>
<feature type="domain" description="TACO1/YebC-like N-terminal" evidence="8">
    <location>
        <begin position="5"/>
        <end position="75"/>
    </location>
</feature>
<gene>
    <name evidence="9" type="ORF">ATW55_10595</name>
</gene>
<feature type="domain" description="TACO1/YebC-like second and third" evidence="7">
    <location>
        <begin position="83"/>
        <end position="238"/>
    </location>
</feature>
<accession>A0A117SX61</accession>
<evidence type="ECO:0000256" key="1">
    <source>
        <dbReference type="ARBA" id="ARBA00008724"/>
    </source>
</evidence>
<dbReference type="PANTHER" id="PTHR12532">
    <property type="entry name" value="TRANSLATIONAL ACTIVATOR OF CYTOCHROME C OXIDASE 1"/>
    <property type="match status" value="1"/>
</dbReference>
<dbReference type="Proteomes" id="UP000053557">
    <property type="component" value="Unassembled WGS sequence"/>
</dbReference>
<dbReference type="Pfam" id="PF01709">
    <property type="entry name" value="Transcrip_reg"/>
    <property type="match status" value="1"/>
</dbReference>
<dbReference type="GO" id="GO:0005829">
    <property type="term" value="C:cytosol"/>
    <property type="evidence" value="ECO:0007669"/>
    <property type="project" value="TreeGrafter"/>
</dbReference>
<dbReference type="NCBIfam" id="NF009044">
    <property type="entry name" value="PRK12378.1"/>
    <property type="match status" value="1"/>
</dbReference>
<name>A0A117SX61_9BACL</name>
<proteinExistence type="inferred from homology"/>
<evidence type="ECO:0000313" key="9">
    <source>
        <dbReference type="EMBL" id="KUO94846.1"/>
    </source>
</evidence>
<comment type="subcellular location">
    <subcellularLocation>
        <location evidence="6">Cytoplasm</location>
    </subcellularLocation>
</comment>
<reference evidence="9 10" key="1">
    <citation type="submission" date="2015-12" db="EMBL/GenBank/DDBJ databases">
        <title>Draft genome sequence of Acidibacillus ferrooxidans ITV001, isolated from a chalcopyrite acid mine drainage site in Brazil.</title>
        <authorList>
            <person name="Dall'Agnol H."/>
            <person name="Nancucheo I."/>
            <person name="Johnson B."/>
            <person name="Oliveira R."/>
            <person name="Leite L."/>
            <person name="Pylro V."/>
            <person name="Nunes G.L."/>
            <person name="Tzotzos G."/>
            <person name="Fernandes G.R."/>
            <person name="Dutra J."/>
            <person name="Orellana S.C."/>
            <person name="Oliveira G."/>
        </authorList>
    </citation>
    <scope>NUCLEOTIDE SEQUENCE [LARGE SCALE GENOMIC DNA]</scope>
    <source>
        <strain evidence="10">ITV01</strain>
    </source>
</reference>
<dbReference type="InterPro" id="IPR002876">
    <property type="entry name" value="Transcrip_reg_TACO1-like"/>
</dbReference>
<sequence>MAGHSKWKNIAHRKGKQDASRGQLFTKLCRDIYAAAKRGGANPDVNYTLKVAIEKAKENSVPSDTIARTLAKATGMIDGMHLETFLYEGYGPGGFAVLLEISSSNRNRTAAEIRHLFSKHGGSLGESGCVAWCFQRRGVVRIARDELLGDADPTLIALEVGADDMQEDEDECVFYTEPESLSELEKNVVAKGLQPLSVEVMYVPNVLSNVSDDEQERAATLLTLLEEHDDVDHLYTNAVFPGA</sequence>
<dbReference type="RefSeq" id="WP_067719620.1">
    <property type="nucleotide sequence ID" value="NZ_LPVJ01000070.1"/>
</dbReference>
<evidence type="ECO:0000259" key="8">
    <source>
        <dbReference type="Pfam" id="PF20772"/>
    </source>
</evidence>
<dbReference type="OrthoDB" id="9781053at2"/>
<evidence type="ECO:0000256" key="3">
    <source>
        <dbReference type="ARBA" id="ARBA00023015"/>
    </source>
</evidence>
<dbReference type="NCBIfam" id="NF001030">
    <property type="entry name" value="PRK00110.1"/>
    <property type="match status" value="1"/>
</dbReference>
<evidence type="ECO:0000259" key="7">
    <source>
        <dbReference type="Pfam" id="PF01709"/>
    </source>
</evidence>
<keyword evidence="10" id="KW-1185">Reference proteome</keyword>
<evidence type="ECO:0000313" key="10">
    <source>
        <dbReference type="Proteomes" id="UP000053557"/>
    </source>
</evidence>
<dbReference type="SUPFAM" id="SSF75625">
    <property type="entry name" value="YebC-like"/>
    <property type="match status" value="1"/>
</dbReference>
<dbReference type="NCBIfam" id="TIGR01033">
    <property type="entry name" value="YebC/PmpR family DNA-binding transcriptional regulator"/>
    <property type="match status" value="1"/>
</dbReference>
<dbReference type="PANTHER" id="PTHR12532:SF6">
    <property type="entry name" value="TRANSCRIPTIONAL REGULATORY PROTEIN YEBC-RELATED"/>
    <property type="match status" value="1"/>
</dbReference>
<comment type="caution">
    <text evidence="9">The sequence shown here is derived from an EMBL/GenBank/DDBJ whole genome shotgun (WGS) entry which is preliminary data.</text>
</comment>
<keyword evidence="5 6" id="KW-0804">Transcription</keyword>
<dbReference type="Pfam" id="PF20772">
    <property type="entry name" value="TACO1_YebC_N"/>
    <property type="match status" value="1"/>
</dbReference>
<keyword evidence="4 6" id="KW-0238">DNA-binding</keyword>
<evidence type="ECO:0000256" key="2">
    <source>
        <dbReference type="ARBA" id="ARBA00022490"/>
    </source>
</evidence>
<dbReference type="InterPro" id="IPR026564">
    <property type="entry name" value="Transcrip_reg_TACO1-like_dom3"/>
</dbReference>
<dbReference type="AlphaFoldDB" id="A0A117SX61"/>
<dbReference type="InterPro" id="IPR048300">
    <property type="entry name" value="TACO1_YebC-like_2nd/3rd_dom"/>
</dbReference>
<protein>
    <recommendedName>
        <fullName evidence="6">Probable transcriptional regulatory protein ATW55_10595</fullName>
    </recommendedName>
</protein>
<dbReference type="FunFam" id="1.10.10.200:FF:000002">
    <property type="entry name" value="Probable transcriptional regulatory protein CLM62_37755"/>
    <property type="match status" value="1"/>
</dbReference>
<evidence type="ECO:0000256" key="5">
    <source>
        <dbReference type="ARBA" id="ARBA00023163"/>
    </source>
</evidence>